<organism evidence="1 2">
    <name type="scientific">Zasmidium cellare</name>
    <name type="common">Wine cellar mold</name>
    <name type="synonym">Racodium cellare</name>
    <dbReference type="NCBI Taxonomy" id="395010"/>
    <lineage>
        <taxon>Eukaryota</taxon>
        <taxon>Fungi</taxon>
        <taxon>Dikarya</taxon>
        <taxon>Ascomycota</taxon>
        <taxon>Pezizomycotina</taxon>
        <taxon>Dothideomycetes</taxon>
        <taxon>Dothideomycetidae</taxon>
        <taxon>Mycosphaerellales</taxon>
        <taxon>Mycosphaerellaceae</taxon>
        <taxon>Zasmidium</taxon>
    </lineage>
</organism>
<dbReference type="EMBL" id="JAXOVC010000006">
    <property type="protein sequence ID" value="KAK4500596.1"/>
    <property type="molecule type" value="Genomic_DNA"/>
</dbReference>
<evidence type="ECO:0000313" key="2">
    <source>
        <dbReference type="Proteomes" id="UP001305779"/>
    </source>
</evidence>
<reference evidence="1 2" key="1">
    <citation type="journal article" date="2023" name="G3 (Bethesda)">
        <title>A chromosome-level genome assembly of Zasmidium syzygii isolated from banana leaves.</title>
        <authorList>
            <person name="van Westerhoven A.C."/>
            <person name="Mehrabi R."/>
            <person name="Talebi R."/>
            <person name="Steentjes M.B.F."/>
            <person name="Corcolon B."/>
            <person name="Chong P.A."/>
            <person name="Kema G.H.J."/>
            <person name="Seidl M.F."/>
        </authorList>
    </citation>
    <scope>NUCLEOTIDE SEQUENCE [LARGE SCALE GENOMIC DNA]</scope>
    <source>
        <strain evidence="1 2">P124</strain>
    </source>
</reference>
<proteinExistence type="predicted"/>
<dbReference type="Proteomes" id="UP001305779">
    <property type="component" value="Unassembled WGS sequence"/>
</dbReference>
<keyword evidence="2" id="KW-1185">Reference proteome</keyword>
<name>A0ABR0EGG3_ZASCE</name>
<comment type="caution">
    <text evidence="1">The sequence shown here is derived from an EMBL/GenBank/DDBJ whole genome shotgun (WGS) entry which is preliminary data.</text>
</comment>
<accession>A0ABR0EGG3</accession>
<sequence length="261" mass="29158">MAANRFFGVQELVEMVQLQLPPVDIIVSKRASRAFRDSYDKSVKLKKIVRPAKEPEEKWIKQVVKERSSYMYIRRPQPLGGFVINGPGPVDGVVPNPIIFKESKLGRCIGYKRVGDRAIAMLDLSKVVPESSCNDLFLTQPPVKSVGYVHSTLECYEDGCAVFNSAGITVGDIFKECGPSPRVTVDLGNVKIMEEEFMEKMRANGRFVNNWRELLIGDGVPGQRLRELLDQESTARLAAVSFPLLLAFNPELAKSVFPLKI</sequence>
<protein>
    <submittedName>
        <fullName evidence="1">Uncharacterized protein</fullName>
    </submittedName>
</protein>
<gene>
    <name evidence="1" type="ORF">PRZ48_008785</name>
</gene>
<evidence type="ECO:0000313" key="1">
    <source>
        <dbReference type="EMBL" id="KAK4500596.1"/>
    </source>
</evidence>